<dbReference type="HOGENOM" id="CLU_2768349_0_0_6"/>
<dbReference type="KEGG" id="cko:CKO_03123"/>
<accession>A8AL51</accession>
<feature type="compositionally biased region" description="Low complexity" evidence="1">
    <location>
        <begin position="56"/>
        <end position="69"/>
    </location>
</feature>
<dbReference type="Proteomes" id="UP000008148">
    <property type="component" value="Chromosome"/>
</dbReference>
<proteinExistence type="predicted"/>
<name>A8AL51_CITK8</name>
<protein>
    <submittedName>
        <fullName evidence="2">Uncharacterized protein</fullName>
    </submittedName>
</protein>
<evidence type="ECO:0000313" key="2">
    <source>
        <dbReference type="EMBL" id="ABV14214.1"/>
    </source>
</evidence>
<reference evidence="2 3" key="1">
    <citation type="submission" date="2007-08" db="EMBL/GenBank/DDBJ databases">
        <authorList>
            <consortium name="The Citrobacter koseri Genome Sequencing Project"/>
            <person name="McClelland M."/>
            <person name="Sanderson E.K."/>
            <person name="Porwollik S."/>
            <person name="Spieth J."/>
            <person name="Clifton W.S."/>
            <person name="Latreille P."/>
            <person name="Courtney L."/>
            <person name="Wang C."/>
            <person name="Pepin K."/>
            <person name="Bhonagiri V."/>
            <person name="Nash W."/>
            <person name="Johnson M."/>
            <person name="Thiruvilangam P."/>
            <person name="Wilson R."/>
        </authorList>
    </citation>
    <scope>NUCLEOTIDE SEQUENCE [LARGE SCALE GENOMIC DNA]</scope>
    <source>
        <strain evidence="3">ATCC BAA-895 / CDC 4225-83 / SGSC4696</strain>
    </source>
</reference>
<evidence type="ECO:0000256" key="1">
    <source>
        <dbReference type="SAM" id="MobiDB-lite"/>
    </source>
</evidence>
<organism evidence="2 3">
    <name type="scientific">Citrobacter koseri (strain ATCC BAA-895 / CDC 4225-83 / SGSC4696)</name>
    <dbReference type="NCBI Taxonomy" id="290338"/>
    <lineage>
        <taxon>Bacteria</taxon>
        <taxon>Pseudomonadati</taxon>
        <taxon>Pseudomonadota</taxon>
        <taxon>Gammaproteobacteria</taxon>
        <taxon>Enterobacterales</taxon>
        <taxon>Enterobacteriaceae</taxon>
        <taxon>Citrobacter</taxon>
    </lineage>
</organism>
<feature type="region of interest" description="Disordered" evidence="1">
    <location>
        <begin position="47"/>
        <end position="69"/>
    </location>
</feature>
<dbReference type="AlphaFoldDB" id="A8AL51"/>
<evidence type="ECO:0000313" key="3">
    <source>
        <dbReference type="Proteomes" id="UP000008148"/>
    </source>
</evidence>
<dbReference type="STRING" id="290338.CKO_03123"/>
<dbReference type="EMBL" id="CP000822">
    <property type="protein sequence ID" value="ABV14214.1"/>
    <property type="molecule type" value="Genomic_DNA"/>
</dbReference>
<keyword evidence="3" id="KW-1185">Reference proteome</keyword>
<sequence length="69" mass="7673">MKDQKKDSMSAIFAFTSRFPELQPRQHSPFLFAKNQVTTLYIHTDKGSKISNKGGLPPLSYSSSLPPSS</sequence>
<gene>
    <name evidence="2" type="ordered locus">CKO_03123</name>
</gene>